<accession>A0ACC0VTS9</accession>
<comment type="caution">
    <text evidence="1">The sequence shown here is derived from an EMBL/GenBank/DDBJ whole genome shotgun (WGS) entry which is preliminary data.</text>
</comment>
<sequence>MDNHCNNRCHPSKLPVHQVTAYRHLTRTLVRETLAYANTTWHQGAESKADVKMNLNEWKKVHSRDNLTLFKERKPPTLITGTSFDSREHQRLVDEQWQGPKLLVGVGSLSGSLDDIMYGIMASDRESMRLESVFVHQSRTDSTILAHLEGPTRADPYHFLGIKWMMKTAPKLVRSLLSARDFVFLEATGTITRSTGVRYGYHVRHSVDFRGPRPARAVLRGKLSCCTIFQETPTRQDVRVYIRGYVEPRGHVPDTLALKFASPAFLSASHALERGQAKKLQWFVNHPHLVTWTSERAAVSPAPTARCGGTCGRTLKKKTPRHRLAQCLLCHVWLCAKCQVTTKLEVETCHGALERRTSRFCRACVGRVRQWPATELSRRPSSPRRPSSSSHPPVSPEDTQLTASHAYISDHDEATTAPSRPPLGLTSFQDYHVHCFRATKPHGSRRHWKQRRSQRSRPLLVDTEHTPRGTKCSVCGPLSQCSTLAETVSTTSPLYPFATSWRDSQTGGDEVLDRDKWPIRLS</sequence>
<keyword evidence="2" id="KW-1185">Reference proteome</keyword>
<dbReference type="EMBL" id="CM047585">
    <property type="protein sequence ID" value="KAI9909892.1"/>
    <property type="molecule type" value="Genomic_DNA"/>
</dbReference>
<name>A0ACC0VTS9_9STRA</name>
<evidence type="ECO:0000313" key="2">
    <source>
        <dbReference type="Proteomes" id="UP001163321"/>
    </source>
</evidence>
<evidence type="ECO:0000313" key="1">
    <source>
        <dbReference type="EMBL" id="KAI9909892.1"/>
    </source>
</evidence>
<reference evidence="1 2" key="1">
    <citation type="journal article" date="2022" name="bioRxiv">
        <title>The genome of the oomycete Peronosclerospora sorghi, a cosmopolitan pathogen of maize and sorghum, is inflated with dispersed pseudogenes.</title>
        <authorList>
            <person name="Fletcher K."/>
            <person name="Martin F."/>
            <person name="Isakeit T."/>
            <person name="Cavanaugh K."/>
            <person name="Magill C."/>
            <person name="Michelmore R."/>
        </authorList>
    </citation>
    <scope>NUCLEOTIDE SEQUENCE [LARGE SCALE GENOMIC DNA]</scope>
    <source>
        <strain evidence="1">P6</strain>
    </source>
</reference>
<dbReference type="Proteomes" id="UP001163321">
    <property type="component" value="Chromosome 6"/>
</dbReference>
<protein>
    <submittedName>
        <fullName evidence="1">Uncharacterized protein</fullName>
    </submittedName>
</protein>
<proteinExistence type="predicted"/>
<organism evidence="1 2">
    <name type="scientific">Peronosclerospora sorghi</name>
    <dbReference type="NCBI Taxonomy" id="230839"/>
    <lineage>
        <taxon>Eukaryota</taxon>
        <taxon>Sar</taxon>
        <taxon>Stramenopiles</taxon>
        <taxon>Oomycota</taxon>
        <taxon>Peronosporomycetes</taxon>
        <taxon>Peronosporales</taxon>
        <taxon>Peronosporaceae</taxon>
        <taxon>Peronosclerospora</taxon>
    </lineage>
</organism>
<gene>
    <name evidence="1" type="ORF">PsorP6_010668</name>
</gene>